<dbReference type="AlphaFoldDB" id="A0AAE4R2P8"/>
<dbReference type="PANTHER" id="PTHR48228">
    <property type="entry name" value="SUCCINYL-COA--D-CITRAMALATE COA-TRANSFERASE"/>
    <property type="match status" value="1"/>
</dbReference>
<protein>
    <submittedName>
        <fullName evidence="3">CoA transferase</fullName>
    </submittedName>
</protein>
<dbReference type="InterPro" id="IPR023606">
    <property type="entry name" value="CoA-Trfase_III_dom_1_sf"/>
</dbReference>
<proteinExistence type="predicted"/>
<feature type="region of interest" description="Disordered" evidence="2">
    <location>
        <begin position="375"/>
        <end position="407"/>
    </location>
</feature>
<feature type="compositionally biased region" description="Basic and acidic residues" evidence="2">
    <location>
        <begin position="1"/>
        <end position="11"/>
    </location>
</feature>
<dbReference type="GO" id="GO:0016740">
    <property type="term" value="F:transferase activity"/>
    <property type="evidence" value="ECO:0007669"/>
    <property type="project" value="UniProtKB-KW"/>
</dbReference>
<evidence type="ECO:0000313" key="3">
    <source>
        <dbReference type="EMBL" id="MDV6312260.1"/>
    </source>
</evidence>
<dbReference type="EMBL" id="JAWLKH010000008">
    <property type="protein sequence ID" value="MDV6312260.1"/>
    <property type="molecule type" value="Genomic_DNA"/>
</dbReference>
<dbReference type="Proteomes" id="UP001185922">
    <property type="component" value="Unassembled WGS sequence"/>
</dbReference>
<keyword evidence="1 3" id="KW-0808">Transferase</keyword>
<evidence type="ECO:0000313" key="4">
    <source>
        <dbReference type="Proteomes" id="UP001185922"/>
    </source>
</evidence>
<dbReference type="Pfam" id="PF02515">
    <property type="entry name" value="CoA_transf_3"/>
    <property type="match status" value="1"/>
</dbReference>
<organism evidence="3 4">
    <name type="scientific">Gordonia amicalis</name>
    <dbReference type="NCBI Taxonomy" id="89053"/>
    <lineage>
        <taxon>Bacteria</taxon>
        <taxon>Bacillati</taxon>
        <taxon>Actinomycetota</taxon>
        <taxon>Actinomycetes</taxon>
        <taxon>Mycobacteriales</taxon>
        <taxon>Gordoniaceae</taxon>
        <taxon>Gordonia</taxon>
    </lineage>
</organism>
<sequence length="414" mass="42867">MSSHASHDPVRDWAASGIPHLTGRSDGPPLIPPGRAATLARELGDWIREASNGAADIDGAALFAERAALTGHSRQGDLTPGGSGRLLPADDGWVAVSSARPDDPLLLGALIEREVTEDSVWPAVAEWTSQHTRADFDTRATLLGIAGGGVAHGDEIADQARDALRPNGVPRSVDGLLVVDFSALWAGPLCAHLLGLAGARVVKIETPQRPDGARRGDQDFYRLLHGGHASVVLDPTVHAERGALKRLVAAADIVIEASRPRALRGFGLRAEDFVASGTTWISITAAGRDSDRIGFGDDVAASAGLVTEDDAGLMFVGDAIADPLSGLTAAALAMCEPGPGRGTLWDLSMRATVASTLGGPPPPPAYRDGDQWVVDTDSGTVPLDPPRARAGSSADAAPSGRDTNSVLTELGIIR</sequence>
<dbReference type="InterPro" id="IPR003673">
    <property type="entry name" value="CoA-Trfase_fam_III"/>
</dbReference>
<name>A0AAE4R2P8_9ACTN</name>
<reference evidence="3" key="1">
    <citation type="submission" date="2023-10" db="EMBL/GenBank/DDBJ databases">
        <title>Development of a sustainable strategy for remediation of hydrocarbon-contaminated territories based on the waste exchange concept.</title>
        <authorList>
            <person name="Krivoruchko A."/>
        </authorList>
    </citation>
    <scope>NUCLEOTIDE SEQUENCE</scope>
    <source>
        <strain evidence="3">IEGM 1279</strain>
    </source>
</reference>
<feature type="region of interest" description="Disordered" evidence="2">
    <location>
        <begin position="1"/>
        <end position="31"/>
    </location>
</feature>
<evidence type="ECO:0000256" key="2">
    <source>
        <dbReference type="SAM" id="MobiDB-lite"/>
    </source>
</evidence>
<accession>A0AAE4R2P8</accession>
<dbReference type="Gene3D" id="3.40.50.10540">
    <property type="entry name" value="Crotonobetainyl-coa:carnitine coa-transferase, domain 1"/>
    <property type="match status" value="1"/>
</dbReference>
<gene>
    <name evidence="3" type="ORF">R3Q15_10255</name>
</gene>
<dbReference type="PANTHER" id="PTHR48228:SF6">
    <property type="entry name" value="L-CARNITINE COA-TRANSFERASE"/>
    <property type="match status" value="1"/>
</dbReference>
<evidence type="ECO:0000256" key="1">
    <source>
        <dbReference type="ARBA" id="ARBA00022679"/>
    </source>
</evidence>
<dbReference type="InterPro" id="IPR050509">
    <property type="entry name" value="CoA-transferase_III"/>
</dbReference>
<dbReference type="SUPFAM" id="SSF89796">
    <property type="entry name" value="CoA-transferase family III (CaiB/BaiF)"/>
    <property type="match status" value="2"/>
</dbReference>
<dbReference type="RefSeq" id="WP_191834725.1">
    <property type="nucleotide sequence ID" value="NZ_CP096596.1"/>
</dbReference>
<comment type="caution">
    <text evidence="3">The sequence shown here is derived from an EMBL/GenBank/DDBJ whole genome shotgun (WGS) entry which is preliminary data.</text>
</comment>